<keyword evidence="2" id="KW-1185">Reference proteome</keyword>
<organism evidence="1 2">
    <name type="scientific">Grifola frondosa</name>
    <name type="common">Maitake</name>
    <name type="synonym">Polyporus frondosus</name>
    <dbReference type="NCBI Taxonomy" id="5627"/>
    <lineage>
        <taxon>Eukaryota</taxon>
        <taxon>Fungi</taxon>
        <taxon>Dikarya</taxon>
        <taxon>Basidiomycota</taxon>
        <taxon>Agaricomycotina</taxon>
        <taxon>Agaricomycetes</taxon>
        <taxon>Polyporales</taxon>
        <taxon>Grifolaceae</taxon>
        <taxon>Grifola</taxon>
    </lineage>
</organism>
<protein>
    <submittedName>
        <fullName evidence="1">Uncharacterized protein</fullName>
    </submittedName>
</protein>
<dbReference type="EMBL" id="LUGG01000023">
    <property type="protein sequence ID" value="OBZ67973.1"/>
    <property type="molecule type" value="Genomic_DNA"/>
</dbReference>
<accession>A0A1C7LT96</accession>
<sequence>MAAVYSQHTTGMLGPSHNLLVNRLVPSCLYLFGEFTGRSCLSTSEMNRAPVQRLSTIYVQPSRVRFSSPGWVSLNDLATRPNHLLTPSTRSDESTLFLLRFDRLPPPARCSDDPQGLPSHYRLHSRSGALHVRSFVAALVRSSRAPPRIATSIPRPVAKLRSQVCRVWMHQDVVW</sequence>
<dbReference type="Proteomes" id="UP000092993">
    <property type="component" value="Unassembled WGS sequence"/>
</dbReference>
<name>A0A1C7LT96_GRIFR</name>
<evidence type="ECO:0000313" key="2">
    <source>
        <dbReference type="Proteomes" id="UP000092993"/>
    </source>
</evidence>
<evidence type="ECO:0000313" key="1">
    <source>
        <dbReference type="EMBL" id="OBZ67973.1"/>
    </source>
</evidence>
<comment type="caution">
    <text evidence="1">The sequence shown here is derived from an EMBL/GenBank/DDBJ whole genome shotgun (WGS) entry which is preliminary data.</text>
</comment>
<reference evidence="1 2" key="1">
    <citation type="submission" date="2016-03" db="EMBL/GenBank/DDBJ databases">
        <title>Whole genome sequencing of Grifola frondosa 9006-11.</title>
        <authorList>
            <person name="Min B."/>
            <person name="Park H."/>
            <person name="Kim J.-G."/>
            <person name="Cho H."/>
            <person name="Oh Y.-L."/>
            <person name="Kong W.-S."/>
            <person name="Choi I.-G."/>
        </authorList>
    </citation>
    <scope>NUCLEOTIDE SEQUENCE [LARGE SCALE GENOMIC DNA]</scope>
    <source>
        <strain evidence="1 2">9006-11</strain>
    </source>
</reference>
<dbReference type="AlphaFoldDB" id="A0A1C7LT96"/>
<proteinExistence type="predicted"/>
<gene>
    <name evidence="1" type="ORF">A0H81_12239</name>
</gene>